<accession>A0ABU8S3P7</accession>
<dbReference type="EMBL" id="JBBHJY010000001">
    <property type="protein sequence ID" value="MEJ6008440.1"/>
    <property type="molecule type" value="Genomic_DNA"/>
</dbReference>
<organism evidence="2 3">
    <name type="scientific">Novosphingobium aquae</name>
    <dbReference type="NCBI Taxonomy" id="3133435"/>
    <lineage>
        <taxon>Bacteria</taxon>
        <taxon>Pseudomonadati</taxon>
        <taxon>Pseudomonadota</taxon>
        <taxon>Alphaproteobacteria</taxon>
        <taxon>Sphingomonadales</taxon>
        <taxon>Sphingomonadaceae</taxon>
        <taxon>Novosphingobium</taxon>
    </lineage>
</organism>
<protein>
    <recommendedName>
        <fullName evidence="4">VanZ like family protein</fullName>
    </recommendedName>
</protein>
<dbReference type="Proteomes" id="UP001379235">
    <property type="component" value="Unassembled WGS sequence"/>
</dbReference>
<feature type="transmembrane region" description="Helical" evidence="1">
    <location>
        <begin position="36"/>
        <end position="55"/>
    </location>
</feature>
<evidence type="ECO:0000313" key="3">
    <source>
        <dbReference type="Proteomes" id="UP001379235"/>
    </source>
</evidence>
<keyword evidence="1" id="KW-1133">Transmembrane helix</keyword>
<proteinExistence type="predicted"/>
<name>A0ABU8S3P7_9SPHN</name>
<evidence type="ECO:0008006" key="4">
    <source>
        <dbReference type="Google" id="ProtNLM"/>
    </source>
</evidence>
<sequence>MQRAAFWLFWAIVIFSVVMALLPKPPEMPSDRLGDKVNHILAFAVMAGTAALAFPQAPRWRVIERLSFLGALIEVAQSIPALQRDCDFRDWVADTVAVIVVTGITALALRQNQ</sequence>
<reference evidence="2 3" key="1">
    <citation type="submission" date="2024-03" db="EMBL/GenBank/DDBJ databases">
        <authorList>
            <person name="Jo J.-H."/>
        </authorList>
    </citation>
    <scope>NUCLEOTIDE SEQUENCE [LARGE SCALE GENOMIC DNA]</scope>
    <source>
        <strain evidence="2 3">AS3R-12</strain>
    </source>
</reference>
<comment type="caution">
    <text evidence="2">The sequence shown here is derived from an EMBL/GenBank/DDBJ whole genome shotgun (WGS) entry which is preliminary data.</text>
</comment>
<keyword evidence="1" id="KW-0812">Transmembrane</keyword>
<gene>
    <name evidence="2" type="ORF">WG900_00755</name>
</gene>
<evidence type="ECO:0000256" key="1">
    <source>
        <dbReference type="SAM" id="Phobius"/>
    </source>
</evidence>
<dbReference type="RefSeq" id="WP_339963987.1">
    <property type="nucleotide sequence ID" value="NZ_JBBHJY010000001.1"/>
</dbReference>
<keyword evidence="1" id="KW-0472">Membrane</keyword>
<evidence type="ECO:0000313" key="2">
    <source>
        <dbReference type="EMBL" id="MEJ6008440.1"/>
    </source>
</evidence>
<keyword evidence="3" id="KW-1185">Reference proteome</keyword>